<feature type="region of interest" description="Disordered" evidence="6">
    <location>
        <begin position="281"/>
        <end position="321"/>
    </location>
</feature>
<dbReference type="EMBL" id="GL985098">
    <property type="protein sequence ID" value="EGR44191.1"/>
    <property type="molecule type" value="Genomic_DNA"/>
</dbReference>
<dbReference type="GO" id="GO:0005634">
    <property type="term" value="C:nucleus"/>
    <property type="evidence" value="ECO:0007669"/>
    <property type="project" value="TreeGrafter"/>
</dbReference>
<keyword evidence="1" id="KW-0479">Metal-binding</keyword>
<dbReference type="Pfam" id="PF00172">
    <property type="entry name" value="Zn_clus"/>
    <property type="match status" value="1"/>
</dbReference>
<dbReference type="InterPro" id="IPR001138">
    <property type="entry name" value="Zn2Cys6_DnaBD"/>
</dbReference>
<dbReference type="RefSeq" id="XP_006969875.1">
    <property type="nucleotide sequence ID" value="XM_006969813.1"/>
</dbReference>
<keyword evidence="9" id="KW-1185">Reference proteome</keyword>
<dbReference type="PANTHER" id="PTHR47424">
    <property type="entry name" value="REGULATORY PROTEIN GAL4"/>
    <property type="match status" value="1"/>
</dbReference>
<feature type="compositionally biased region" description="Low complexity" evidence="6">
    <location>
        <begin position="205"/>
        <end position="216"/>
    </location>
</feature>
<keyword evidence="4" id="KW-0804">Transcription</keyword>
<feature type="domain" description="Zn(2)-C6 fungal-type" evidence="7">
    <location>
        <begin position="103"/>
        <end position="133"/>
    </location>
</feature>
<evidence type="ECO:0000256" key="4">
    <source>
        <dbReference type="ARBA" id="ARBA00023163"/>
    </source>
</evidence>
<keyword evidence="2" id="KW-0805">Transcription regulation</keyword>
<keyword evidence="3" id="KW-0238">DNA-binding</keyword>
<dbReference type="Gene3D" id="4.10.240.10">
    <property type="entry name" value="Zn(2)-C6 fungal-type DNA-binding domain"/>
    <property type="match status" value="1"/>
</dbReference>
<dbReference type="GO" id="GO:0000978">
    <property type="term" value="F:RNA polymerase II cis-regulatory region sequence-specific DNA binding"/>
    <property type="evidence" value="ECO:0007669"/>
    <property type="project" value="TreeGrafter"/>
</dbReference>
<dbReference type="GO" id="GO:0006351">
    <property type="term" value="P:DNA-templated transcription"/>
    <property type="evidence" value="ECO:0007669"/>
    <property type="project" value="InterPro"/>
</dbReference>
<feature type="compositionally biased region" description="Basic and acidic residues" evidence="6">
    <location>
        <begin position="241"/>
        <end position="253"/>
    </location>
</feature>
<reference evidence="8 9" key="1">
    <citation type="journal article" date="2008" name="Nat. Biotechnol.">
        <title>Genome sequencing and analysis of the biomass-degrading fungus Trichoderma reesei (syn. Hypocrea jecorina).</title>
        <authorList>
            <person name="Martinez D."/>
            <person name="Berka R.M."/>
            <person name="Henrissat B."/>
            <person name="Saloheimo M."/>
            <person name="Arvas M."/>
            <person name="Baker S.E."/>
            <person name="Chapman J."/>
            <person name="Chertkov O."/>
            <person name="Coutinho P.M."/>
            <person name="Cullen D."/>
            <person name="Danchin E.G."/>
            <person name="Grigoriev I.V."/>
            <person name="Harris P."/>
            <person name="Jackson M."/>
            <person name="Kubicek C.P."/>
            <person name="Han C.S."/>
            <person name="Ho I."/>
            <person name="Larrondo L.F."/>
            <person name="de Leon A.L."/>
            <person name="Magnuson J.K."/>
            <person name="Merino S."/>
            <person name="Misra M."/>
            <person name="Nelson B."/>
            <person name="Putnam N."/>
            <person name="Robbertse B."/>
            <person name="Salamov A.A."/>
            <person name="Schmoll M."/>
            <person name="Terry A."/>
            <person name="Thayer N."/>
            <person name="Westerholm-Parvinen A."/>
            <person name="Schoch C.L."/>
            <person name="Yao J."/>
            <person name="Barabote R."/>
            <person name="Nelson M.A."/>
            <person name="Detter C."/>
            <person name="Bruce D."/>
            <person name="Kuske C.R."/>
            <person name="Xie G."/>
            <person name="Richardson P."/>
            <person name="Rokhsar D.S."/>
            <person name="Lucas S.M."/>
            <person name="Rubin E.M."/>
            <person name="Dunn-Coleman N."/>
            <person name="Ward M."/>
            <person name="Brettin T.S."/>
        </authorList>
    </citation>
    <scope>NUCLEOTIDE SEQUENCE [LARGE SCALE GENOMIC DNA]</scope>
    <source>
        <strain evidence="8 9">QM6a</strain>
    </source>
</reference>
<dbReference type="HOGENOM" id="CLU_008511_2_0_1"/>
<feature type="compositionally biased region" description="Polar residues" evidence="6">
    <location>
        <begin position="162"/>
        <end position="181"/>
    </location>
</feature>
<proteinExistence type="predicted"/>
<accession>G0RXA1</accession>
<protein>
    <submittedName>
        <fullName evidence="8">N-terminal binuclear Zn cluster-containing/DNA binding domain-containing protein</fullName>
    </submittedName>
</protein>
<evidence type="ECO:0000256" key="3">
    <source>
        <dbReference type="ARBA" id="ARBA00023125"/>
    </source>
</evidence>
<dbReference type="PANTHER" id="PTHR47424:SF3">
    <property type="entry name" value="REGULATORY PROTEIN GAL4"/>
    <property type="match status" value="1"/>
</dbReference>
<dbReference type="GO" id="GO:0000981">
    <property type="term" value="F:DNA-binding transcription factor activity, RNA polymerase II-specific"/>
    <property type="evidence" value="ECO:0007669"/>
    <property type="project" value="InterPro"/>
</dbReference>
<dbReference type="InterPro" id="IPR007219">
    <property type="entry name" value="XnlR_reg_dom"/>
</dbReference>
<dbReference type="InterPro" id="IPR051127">
    <property type="entry name" value="Fungal_SecMet_Regulators"/>
</dbReference>
<feature type="region of interest" description="Disordered" evidence="6">
    <location>
        <begin position="1"/>
        <end position="98"/>
    </location>
</feature>
<dbReference type="AlphaFoldDB" id="G0RXA1"/>
<evidence type="ECO:0000256" key="1">
    <source>
        <dbReference type="ARBA" id="ARBA00022723"/>
    </source>
</evidence>
<dbReference type="STRING" id="431241.G0RXA1"/>
<feature type="compositionally biased region" description="Low complexity" evidence="6">
    <location>
        <begin position="860"/>
        <end position="870"/>
    </location>
</feature>
<organism evidence="9">
    <name type="scientific">Hypocrea jecorina (strain QM6a)</name>
    <name type="common">Trichoderma reesei</name>
    <dbReference type="NCBI Taxonomy" id="431241"/>
    <lineage>
        <taxon>Eukaryota</taxon>
        <taxon>Fungi</taxon>
        <taxon>Dikarya</taxon>
        <taxon>Ascomycota</taxon>
        <taxon>Pezizomycotina</taxon>
        <taxon>Sordariomycetes</taxon>
        <taxon>Hypocreomycetidae</taxon>
        <taxon>Hypocreales</taxon>
        <taxon>Hypocreaceae</taxon>
        <taxon>Trichoderma</taxon>
    </lineage>
</organism>
<evidence type="ECO:0000313" key="8">
    <source>
        <dbReference type="EMBL" id="EGR44191.1"/>
    </source>
</evidence>
<evidence type="ECO:0000313" key="9">
    <source>
        <dbReference type="Proteomes" id="UP000008984"/>
    </source>
</evidence>
<dbReference type="OrthoDB" id="424974at2759"/>
<dbReference type="SMART" id="SM00066">
    <property type="entry name" value="GAL4"/>
    <property type="match status" value="1"/>
</dbReference>
<dbReference type="CDD" id="cd00067">
    <property type="entry name" value="GAL4"/>
    <property type="match status" value="1"/>
</dbReference>
<keyword evidence="5" id="KW-0539">Nucleus</keyword>
<evidence type="ECO:0000259" key="7">
    <source>
        <dbReference type="PROSITE" id="PS50048"/>
    </source>
</evidence>
<dbReference type="Pfam" id="PF04082">
    <property type="entry name" value="Fungal_trans"/>
    <property type="match status" value="1"/>
</dbReference>
<feature type="compositionally biased region" description="Low complexity" evidence="6">
    <location>
        <begin position="84"/>
        <end position="94"/>
    </location>
</feature>
<dbReference type="Proteomes" id="UP000008984">
    <property type="component" value="Unassembled WGS sequence"/>
</dbReference>
<feature type="compositionally biased region" description="Low complexity" evidence="6">
    <location>
        <begin position="1"/>
        <end position="16"/>
    </location>
</feature>
<feature type="compositionally biased region" description="Low complexity" evidence="6">
    <location>
        <begin position="26"/>
        <end position="47"/>
    </location>
</feature>
<dbReference type="VEuPathDB" id="FungiDB:TRIREDRAFT_112524"/>
<sequence length="949" mass="103962">MAGSPAAAFSAPSVEAGRGGHHHVLPPYQSQPQPLPRPLSQSQHQPQSQPPKSQPHPELSVTSLSSTSSSPNQPKQKDHHRHQQQQQQQQQQPPTKRRRIGYACNLCRTKKNRCDGERPSCGPCKERRQECVYSPQRTKISVTQEYIENLRARNRMLEEHLATQQSQGSHSPLESTYSKESPYTARLSLDQHSGDGARQQQYPNPSSSTSTAEAPSGQRHQQYARAASFSDRSTAAVYRPHQSDSNRHGDQPRSSHSSLPGEYFGESSAFDFITKVTSPNTTDVATGSSAATATPATGASSGGTANTSTTATTGKSGAATTAKRGIADASGIGGGLNSESLAESSPSTVVFEELLGIGGGIGDRHGSSDLFELPQRSLADRLVASYFKHRHPLNPYIHEGTFRQRYARLWLSKDVGGEEAAPNNLAWLAVVNMVFAFGSEHVQVRPPYNGSPAGSASAKPDRARFFKRAKVLAFSSILQARIELVQALLLMSHYLHGSLELNHCWTVIGLAIRTAQELGLYLAPANFTEDIIEQEIRKRVWWGCFVIDRLVSIKVGRPPTIHDMPAIRVGLPLAVDDEFLDEASNYTQPSHVPSKIEFFNHIVTQCRLLAKVLDTLYDNTPSSSGSMGGSSSSSSASRETRVRIKVDLPELLAMSIQLDGELVVWQSLLPPHLRADSDVPEWHFERQRSVLLMRFLHIRLLIHRQTLLYHILRRISDPFQLDLAHLCIRRCVMAAYDAITQVHLLQQHNLLSSSWHNSHSLSVLVVYKHLDPHSRAKIDIPPSSDIDRVIGQGLEHLQRVGGEMHPLASRYVRSFQQLQARLQAIGTLSANAPPLAVRGKQPLSAKEDGAPGYDAARMASSTTDSDQSSSNVDAASNGSTGKGSVAMTEQGQEHGGVYYGVEGYQEQTVEYGDNGFMWAGFDDEFAVIQSALLDSSGWGPGFLDPWAQG</sequence>
<name>G0RXA1_HYPJQ</name>
<dbReference type="GO" id="GO:0008270">
    <property type="term" value="F:zinc ion binding"/>
    <property type="evidence" value="ECO:0007669"/>
    <property type="project" value="InterPro"/>
</dbReference>
<evidence type="ECO:0000256" key="5">
    <source>
        <dbReference type="ARBA" id="ARBA00023242"/>
    </source>
</evidence>
<feature type="region of interest" description="Disordered" evidence="6">
    <location>
        <begin position="160"/>
        <end position="262"/>
    </location>
</feature>
<dbReference type="GeneID" id="18482589"/>
<dbReference type="KEGG" id="tre:TRIREDRAFT_112524"/>
<dbReference type="CDD" id="cd12148">
    <property type="entry name" value="fungal_TF_MHR"/>
    <property type="match status" value="1"/>
</dbReference>
<evidence type="ECO:0000256" key="6">
    <source>
        <dbReference type="SAM" id="MobiDB-lite"/>
    </source>
</evidence>
<dbReference type="eggNOG" id="ENOG502SN0R">
    <property type="taxonomic scope" value="Eukaryota"/>
</dbReference>
<feature type="region of interest" description="Disordered" evidence="6">
    <location>
        <begin position="838"/>
        <end position="886"/>
    </location>
</feature>
<dbReference type="GO" id="GO:0000435">
    <property type="term" value="P:positive regulation of transcription from RNA polymerase II promoter by galactose"/>
    <property type="evidence" value="ECO:0007669"/>
    <property type="project" value="TreeGrafter"/>
</dbReference>
<dbReference type="SUPFAM" id="SSF57701">
    <property type="entry name" value="Zn2/Cys6 DNA-binding domain"/>
    <property type="match status" value="1"/>
</dbReference>
<dbReference type="SMART" id="SM00906">
    <property type="entry name" value="Fungal_trans"/>
    <property type="match status" value="1"/>
</dbReference>
<dbReference type="InterPro" id="IPR036864">
    <property type="entry name" value="Zn2-C6_fun-type_DNA-bd_sf"/>
</dbReference>
<gene>
    <name evidence="8" type="ORF">TRIREDRAFT_112524</name>
</gene>
<dbReference type="PROSITE" id="PS50048">
    <property type="entry name" value="ZN2_CY6_FUNGAL_2"/>
    <property type="match status" value="1"/>
</dbReference>
<dbReference type="PROSITE" id="PS00463">
    <property type="entry name" value="ZN2_CY6_FUNGAL_1"/>
    <property type="match status" value="1"/>
</dbReference>
<feature type="compositionally biased region" description="Low complexity" evidence="6">
    <location>
        <begin position="55"/>
        <end position="74"/>
    </location>
</feature>
<evidence type="ECO:0000256" key="2">
    <source>
        <dbReference type="ARBA" id="ARBA00023015"/>
    </source>
</evidence>